<feature type="compositionally biased region" description="Basic and acidic residues" evidence="1">
    <location>
        <begin position="38"/>
        <end position="51"/>
    </location>
</feature>
<dbReference type="SMART" id="SM00404">
    <property type="entry name" value="PTPc_motif"/>
    <property type="match status" value="1"/>
</dbReference>
<feature type="compositionally biased region" description="Basic and acidic residues" evidence="1">
    <location>
        <begin position="72"/>
        <end position="85"/>
    </location>
</feature>
<dbReference type="SUPFAM" id="SSF52799">
    <property type="entry name" value="(Phosphotyrosine protein) phosphatases II"/>
    <property type="match status" value="1"/>
</dbReference>
<dbReference type="InterPro" id="IPR000242">
    <property type="entry name" value="PTP_cat"/>
</dbReference>
<organism evidence="4 5">
    <name type="scientific">Pristionchus entomophagus</name>
    <dbReference type="NCBI Taxonomy" id="358040"/>
    <lineage>
        <taxon>Eukaryota</taxon>
        <taxon>Metazoa</taxon>
        <taxon>Ecdysozoa</taxon>
        <taxon>Nematoda</taxon>
        <taxon>Chromadorea</taxon>
        <taxon>Rhabditida</taxon>
        <taxon>Rhabditina</taxon>
        <taxon>Diplogasteromorpha</taxon>
        <taxon>Diplogasteroidea</taxon>
        <taxon>Neodiplogasteridae</taxon>
        <taxon>Pristionchus</taxon>
    </lineage>
</organism>
<feature type="region of interest" description="Disordered" evidence="1">
    <location>
        <begin position="37"/>
        <end position="85"/>
    </location>
</feature>
<dbReference type="PRINTS" id="PR00700">
    <property type="entry name" value="PRTYPHPHTASE"/>
</dbReference>
<dbReference type="Gene3D" id="3.90.190.10">
    <property type="entry name" value="Protein tyrosine phosphatase superfamily"/>
    <property type="match status" value="1"/>
</dbReference>
<comment type="caution">
    <text evidence="4">The sequence shown here is derived from an EMBL/GenBank/DDBJ whole genome shotgun (WGS) entry which is preliminary data.</text>
</comment>
<name>A0AAV5U383_9BILA</name>
<reference evidence="4" key="1">
    <citation type="submission" date="2023-10" db="EMBL/GenBank/DDBJ databases">
        <title>Genome assembly of Pristionchus species.</title>
        <authorList>
            <person name="Yoshida K."/>
            <person name="Sommer R.J."/>
        </authorList>
    </citation>
    <scope>NUCLEOTIDE SEQUENCE</scope>
    <source>
        <strain evidence="4">RS0144</strain>
    </source>
</reference>
<dbReference type="Proteomes" id="UP001432027">
    <property type="component" value="Unassembled WGS sequence"/>
</dbReference>
<dbReference type="PANTHER" id="PTHR23219:SF13">
    <property type="entry name" value="TYROSINE-PROTEIN PHOSPHATASE DOMAIN-CONTAINING PROTEIN"/>
    <property type="match status" value="1"/>
</dbReference>
<feature type="compositionally biased region" description="Low complexity" evidence="1">
    <location>
        <begin position="53"/>
        <end position="62"/>
    </location>
</feature>
<protein>
    <recommendedName>
        <fullName evidence="6">Tyrosine phosphatase</fullName>
    </recommendedName>
</protein>
<dbReference type="AlphaFoldDB" id="A0AAV5U383"/>
<accession>A0AAV5U383</accession>
<dbReference type="InterPro" id="IPR003595">
    <property type="entry name" value="Tyr_Pase_cat"/>
</dbReference>
<feature type="compositionally biased region" description="Polar residues" evidence="1">
    <location>
        <begin position="1"/>
        <end position="16"/>
    </location>
</feature>
<dbReference type="PANTHER" id="PTHR23219">
    <property type="entry name" value="TYROSINE-PROTEIN PHOSPHATASE C15H7.3-RELATED"/>
    <property type="match status" value="1"/>
</dbReference>
<evidence type="ECO:0000313" key="4">
    <source>
        <dbReference type="EMBL" id="GMT01321.1"/>
    </source>
</evidence>
<proteinExistence type="predicted"/>
<dbReference type="SMART" id="SM00194">
    <property type="entry name" value="PTPc"/>
    <property type="match status" value="1"/>
</dbReference>
<feature type="domain" description="Tyrosine-protein phosphatase" evidence="2">
    <location>
        <begin position="105"/>
        <end position="362"/>
    </location>
</feature>
<evidence type="ECO:0000259" key="2">
    <source>
        <dbReference type="PROSITE" id="PS50055"/>
    </source>
</evidence>
<dbReference type="InterPro" id="IPR029021">
    <property type="entry name" value="Prot-tyrosine_phosphatase-like"/>
</dbReference>
<sequence>TSRCHASCRQSETSSPGPVGYRIPTFDYRTLLQIRRRLTQEDKEGEKDKGNKTTKTAATAPKKGSKSKKRGGTVEDSKDSNWSDEGKRNAAKFMRTYADLGIDGIKAEYREKIESYKSPSYSDAAYKANMAKNRHKHLTTLSDDLRVSMDEGKRYINASWLYDKTKVHRQYILTQTPLESTMEDFWTMVFEHKVIVVAILCDNQENGQEIMPDFWPTKPGDFKNYGNMAVSFKKSEEIAKEIVTQLEVLPEGCSNSHLVCIVQFKAWGETFTQSMGRNLLKVIRVIAKVEGLTAGPIAVMDELSGISRASIMCCADVYSALIYKGDKQATLPDVCKWARKARPGAVKSEDDYLSIIKTIMEYLYRTNQEKFAEQFQKICGNPEDLN</sequence>
<dbReference type="PROSITE" id="PS50055">
    <property type="entry name" value="TYR_PHOSPHATASE_PTP"/>
    <property type="match status" value="1"/>
</dbReference>
<evidence type="ECO:0008006" key="6">
    <source>
        <dbReference type="Google" id="ProtNLM"/>
    </source>
</evidence>
<dbReference type="CDD" id="cd00047">
    <property type="entry name" value="PTPc"/>
    <property type="match status" value="1"/>
</dbReference>
<dbReference type="Pfam" id="PF00102">
    <property type="entry name" value="Y_phosphatase"/>
    <property type="match status" value="1"/>
</dbReference>
<dbReference type="EMBL" id="BTSX01000005">
    <property type="protein sequence ID" value="GMT01321.1"/>
    <property type="molecule type" value="Genomic_DNA"/>
</dbReference>
<dbReference type="PROSITE" id="PS50056">
    <property type="entry name" value="TYR_PHOSPHATASE_2"/>
    <property type="match status" value="1"/>
</dbReference>
<evidence type="ECO:0000256" key="1">
    <source>
        <dbReference type="SAM" id="MobiDB-lite"/>
    </source>
</evidence>
<evidence type="ECO:0000259" key="3">
    <source>
        <dbReference type="PROSITE" id="PS50056"/>
    </source>
</evidence>
<gene>
    <name evidence="4" type="ORF">PENTCL1PPCAC_23495</name>
</gene>
<feature type="domain" description="Tyrosine specific protein phosphatases" evidence="3">
    <location>
        <begin position="277"/>
        <end position="353"/>
    </location>
</feature>
<dbReference type="InterPro" id="IPR000387">
    <property type="entry name" value="Tyr_Pase_dom"/>
</dbReference>
<dbReference type="GO" id="GO:0004725">
    <property type="term" value="F:protein tyrosine phosphatase activity"/>
    <property type="evidence" value="ECO:0007669"/>
    <property type="project" value="InterPro"/>
</dbReference>
<evidence type="ECO:0000313" key="5">
    <source>
        <dbReference type="Proteomes" id="UP001432027"/>
    </source>
</evidence>
<keyword evidence="5" id="KW-1185">Reference proteome</keyword>
<feature type="non-terminal residue" evidence="4">
    <location>
        <position position="1"/>
    </location>
</feature>
<feature type="region of interest" description="Disordered" evidence="1">
    <location>
        <begin position="1"/>
        <end position="25"/>
    </location>
</feature>